<dbReference type="GO" id="GO:0004190">
    <property type="term" value="F:aspartic-type endopeptidase activity"/>
    <property type="evidence" value="ECO:0007669"/>
    <property type="project" value="UniProtKB-KW"/>
</dbReference>
<feature type="transmembrane region" description="Helical" evidence="3">
    <location>
        <begin position="128"/>
        <end position="147"/>
    </location>
</feature>
<keyword evidence="3" id="KW-0812">Transmembrane</keyword>
<comment type="caution">
    <text evidence="4">The sequence shown here is derived from an EMBL/GenBank/DDBJ whole genome shotgun (WGS) entry which is preliminary data.</text>
</comment>
<sequence>MTVIYVDTLFLLNAIVDYLLLLAAARLAGEPLTRLRFLLGALLGGGYAVAIFLPGLAFLRHPLCRGAAAVLMLLAAYGGSRRLVRQGVIFLALSCAFAGGVLAVGLMGGQGLTLGRSGVIYSPLDLKLVLLSAAGCYGALTVAFSRVGRHTAASGELLPVRLTLGERAAELVALVDTGNTLTDPASGRPVMVAEGARLAAIFPQDNRPERGDLEDPPSGLVRLGRGAWRGRFSLLPYRSVGVSRGLLLAVRVDGIELAGRELGPLLVALSPTPVSDGGGYGALVAPL</sequence>
<keyword evidence="1" id="KW-0064">Aspartyl protease</keyword>
<keyword evidence="1" id="KW-1003">Cell membrane</keyword>
<accession>A0A8J6M3P2</accession>
<dbReference type="EMBL" id="JACOPN010000003">
    <property type="protein sequence ID" value="MBC5716658.1"/>
    <property type="molecule type" value="Genomic_DNA"/>
</dbReference>
<evidence type="ECO:0000256" key="1">
    <source>
        <dbReference type="PIRNR" id="PIRNR018571"/>
    </source>
</evidence>
<proteinExistence type="inferred from homology"/>
<comment type="function">
    <text evidence="1">Probable aspartic protease that is responsible for the proteolytic cleavage of the RNA polymerase sigma E factor (SigE/spoIIGB) to yield the active peptide in the mother cell during sporulation. Responds to a signal from the forespore that is triggered by the extracellular signal protein SpoIIR.</text>
</comment>
<feature type="transmembrane region" description="Helical" evidence="3">
    <location>
        <begin position="6"/>
        <end position="25"/>
    </location>
</feature>
<feature type="transmembrane region" description="Helical" evidence="3">
    <location>
        <begin position="63"/>
        <end position="80"/>
    </location>
</feature>
<keyword evidence="1" id="KW-0645">Protease</keyword>
<reference evidence="4" key="1">
    <citation type="submission" date="2020-08" db="EMBL/GenBank/DDBJ databases">
        <title>Genome public.</title>
        <authorList>
            <person name="Liu C."/>
            <person name="Sun Q."/>
        </authorList>
    </citation>
    <scope>NUCLEOTIDE SEQUENCE</scope>
    <source>
        <strain evidence="4">BX5</strain>
    </source>
</reference>
<dbReference type="InterPro" id="IPR005081">
    <property type="entry name" value="SpoIIGA"/>
</dbReference>
<keyword evidence="1" id="KW-0378">Hydrolase</keyword>
<evidence type="ECO:0000313" key="4">
    <source>
        <dbReference type="EMBL" id="MBC5716658.1"/>
    </source>
</evidence>
<protein>
    <recommendedName>
        <fullName evidence="1">Sporulation sigma-E factor-processing peptidase</fullName>
        <ecNumber evidence="1">3.4.23.-</ecNumber>
    </recommendedName>
    <alternativeName>
        <fullName evidence="1">Membrane-associated aspartic protease</fullName>
    </alternativeName>
    <alternativeName>
        <fullName evidence="1">Stage II sporulation protein GA</fullName>
    </alternativeName>
</protein>
<evidence type="ECO:0000256" key="2">
    <source>
        <dbReference type="PIRSR" id="PIRSR018571-1"/>
    </source>
</evidence>
<dbReference type="Proteomes" id="UP000602260">
    <property type="component" value="Unassembled WGS sequence"/>
</dbReference>
<comment type="subcellular location">
    <subcellularLocation>
        <location evidence="1">Cell membrane</location>
    </subcellularLocation>
</comment>
<dbReference type="EC" id="3.4.23.-" evidence="1"/>
<dbReference type="AlphaFoldDB" id="A0A8J6M3P2"/>
<dbReference type="GO" id="GO:0006508">
    <property type="term" value="P:proteolysis"/>
    <property type="evidence" value="ECO:0007669"/>
    <property type="project" value="UniProtKB-KW"/>
</dbReference>
<dbReference type="GO" id="GO:0030436">
    <property type="term" value="P:asexual sporulation"/>
    <property type="evidence" value="ECO:0007669"/>
    <property type="project" value="InterPro"/>
</dbReference>
<organism evidence="4 5">
    <name type="scientific">Flintibacter faecis</name>
    <dbReference type="NCBI Taxonomy" id="2763047"/>
    <lineage>
        <taxon>Bacteria</taxon>
        <taxon>Bacillati</taxon>
        <taxon>Bacillota</taxon>
        <taxon>Clostridia</taxon>
        <taxon>Eubacteriales</taxon>
        <taxon>Flintibacter</taxon>
    </lineage>
</organism>
<evidence type="ECO:0000256" key="3">
    <source>
        <dbReference type="SAM" id="Phobius"/>
    </source>
</evidence>
<feature type="transmembrane region" description="Helical" evidence="3">
    <location>
        <begin position="37"/>
        <end position="57"/>
    </location>
</feature>
<dbReference type="GO" id="GO:0030435">
    <property type="term" value="P:sporulation resulting in formation of a cellular spore"/>
    <property type="evidence" value="ECO:0007669"/>
    <property type="project" value="UniProtKB-KW"/>
</dbReference>
<keyword evidence="1 3" id="KW-0472">Membrane</keyword>
<evidence type="ECO:0000313" key="5">
    <source>
        <dbReference type="Proteomes" id="UP000602260"/>
    </source>
</evidence>
<gene>
    <name evidence="4" type="ORF">H8S55_04880</name>
</gene>
<keyword evidence="3" id="KW-1133">Transmembrane helix</keyword>
<name>A0A8J6M3P2_9FIRM</name>
<dbReference type="Pfam" id="PF03419">
    <property type="entry name" value="Peptidase_U4"/>
    <property type="match status" value="1"/>
</dbReference>
<keyword evidence="5" id="KW-1185">Reference proteome</keyword>
<dbReference type="RefSeq" id="WP_186878031.1">
    <property type="nucleotide sequence ID" value="NZ_JACOPN010000003.1"/>
</dbReference>
<comment type="similarity">
    <text evidence="1">Belongs to the peptidase U4 family.</text>
</comment>
<keyword evidence="1" id="KW-0749">Sporulation</keyword>
<feature type="transmembrane region" description="Helical" evidence="3">
    <location>
        <begin position="87"/>
        <end position="108"/>
    </location>
</feature>
<dbReference type="PIRSF" id="PIRSF018571">
    <property type="entry name" value="SpoIIGA"/>
    <property type="match status" value="1"/>
</dbReference>
<dbReference type="GO" id="GO:0005886">
    <property type="term" value="C:plasma membrane"/>
    <property type="evidence" value="ECO:0007669"/>
    <property type="project" value="UniProtKB-SubCell"/>
</dbReference>
<feature type="active site" evidence="2">
    <location>
        <position position="176"/>
    </location>
</feature>